<dbReference type="AlphaFoldDB" id="A0A6J5ZBV1"/>
<accession>A0A6J5ZBV1</accession>
<feature type="region of interest" description="Disordered" evidence="1">
    <location>
        <begin position="31"/>
        <end position="80"/>
    </location>
</feature>
<proteinExistence type="predicted"/>
<reference evidence="2" key="1">
    <citation type="submission" date="2020-05" db="EMBL/GenBank/DDBJ databases">
        <authorList>
            <person name="Chiriac C."/>
            <person name="Salcher M."/>
            <person name="Ghai R."/>
            <person name="Kavagutti S V."/>
        </authorList>
    </citation>
    <scope>NUCLEOTIDE SEQUENCE</scope>
</reference>
<evidence type="ECO:0000256" key="1">
    <source>
        <dbReference type="SAM" id="MobiDB-lite"/>
    </source>
</evidence>
<gene>
    <name evidence="2" type="ORF">UFOPK3574_00761</name>
</gene>
<evidence type="ECO:0000313" key="2">
    <source>
        <dbReference type="EMBL" id="CAB4338898.1"/>
    </source>
</evidence>
<feature type="compositionally biased region" description="Polar residues" evidence="1">
    <location>
        <begin position="31"/>
        <end position="49"/>
    </location>
</feature>
<organism evidence="2">
    <name type="scientific">freshwater metagenome</name>
    <dbReference type="NCBI Taxonomy" id="449393"/>
    <lineage>
        <taxon>unclassified sequences</taxon>
        <taxon>metagenomes</taxon>
        <taxon>ecological metagenomes</taxon>
    </lineage>
</organism>
<dbReference type="EMBL" id="CAESAF010000080">
    <property type="protein sequence ID" value="CAB4338898.1"/>
    <property type="molecule type" value="Genomic_DNA"/>
</dbReference>
<name>A0A6J5ZBV1_9ZZZZ</name>
<feature type="compositionally biased region" description="Low complexity" evidence="1">
    <location>
        <begin position="50"/>
        <end position="71"/>
    </location>
</feature>
<sequence>MAKRVAAAALLTLFAVQVIPSLANVISGSSQEVSGENATPSPSATTLEQSATTPTETSAPSTSESPNPSATITYPDSQTAIPEPTYALSQDVKIRIPSKFPVDPRATSVNISPVAISGGEILLVCMSVDNAVLKLSGGDKDLLIEGDNSKNLRISGDGAAVNALLNTGRGIRLIATSKINGAVITTRATSMTAPSVDADFCAGAEKVSKSSISAMGLGLNTVKNPVGIR</sequence>
<protein>
    <submittedName>
        <fullName evidence="2">Unannotated protein</fullName>
    </submittedName>
</protein>